<evidence type="ECO:0000313" key="4">
    <source>
        <dbReference type="Proteomes" id="UP001589609"/>
    </source>
</evidence>
<accession>A0ABV5WD88</accession>
<gene>
    <name evidence="3" type="ORF">ACFFMS_08530</name>
</gene>
<dbReference type="Pfam" id="PF17820">
    <property type="entry name" value="PDZ_6"/>
    <property type="match status" value="1"/>
</dbReference>
<feature type="transmembrane region" description="Helical" evidence="1">
    <location>
        <begin position="82"/>
        <end position="98"/>
    </location>
</feature>
<evidence type="ECO:0000313" key="3">
    <source>
        <dbReference type="EMBL" id="MFB9758564.1"/>
    </source>
</evidence>
<feature type="transmembrane region" description="Helical" evidence="1">
    <location>
        <begin position="15"/>
        <end position="36"/>
    </location>
</feature>
<feature type="transmembrane region" description="Helical" evidence="1">
    <location>
        <begin position="250"/>
        <end position="280"/>
    </location>
</feature>
<feature type="transmembrane region" description="Helical" evidence="1">
    <location>
        <begin position="207"/>
        <end position="230"/>
    </location>
</feature>
<reference evidence="3 4" key="1">
    <citation type="submission" date="2024-09" db="EMBL/GenBank/DDBJ databases">
        <authorList>
            <person name="Sun Q."/>
            <person name="Mori K."/>
        </authorList>
    </citation>
    <scope>NUCLEOTIDE SEQUENCE [LARGE SCALE GENOMIC DNA]</scope>
    <source>
        <strain evidence="3 4">JCM 11201</strain>
    </source>
</reference>
<dbReference type="Proteomes" id="UP001589609">
    <property type="component" value="Unassembled WGS sequence"/>
</dbReference>
<sequence length="398" mass="44108">MSIVVSEILNAFGRFFMHPVFYIFFISSLLAGYWRVKRERKDFSFKVYDVWYELRTSATSGIGFGMILSVIFIGVGIILSKASLLIIACWTVLFALLMQYRYLSAAYSFGIAIFYFLLSPSWKTGQPLLDAWLADSSATNLTALAVLMASLLIVEGLLILGRASRISTPKVLKGKRGMSIGMHVCKRLWFVPVFILVPGDAMTKVFAWWPVITIGTNVFSLFLVPFGIGFSKSIKGQLPSRAIFYTGRRVAGLGLFVLLLAVISYWLPGIAIAAAGAAMLGRLSITIREQIEDEKHPAFFSPKGAGLMILDTLPNSPAEEMGLKPGEIISKVNGVVPKSLREFYQALQHNTSGAFCKLEVIDVNAEPRILQRAIFANDHHELGIIFVQRDYDLDIEAV</sequence>
<dbReference type="SUPFAM" id="SSF50156">
    <property type="entry name" value="PDZ domain-like"/>
    <property type="match status" value="1"/>
</dbReference>
<evidence type="ECO:0000259" key="2">
    <source>
        <dbReference type="PROSITE" id="PS50106"/>
    </source>
</evidence>
<feature type="domain" description="PDZ" evidence="2">
    <location>
        <begin position="269"/>
        <end position="348"/>
    </location>
</feature>
<keyword evidence="1" id="KW-0472">Membrane</keyword>
<comment type="caution">
    <text evidence="3">The sequence shown here is derived from an EMBL/GenBank/DDBJ whole genome shotgun (WGS) entry which is preliminary data.</text>
</comment>
<dbReference type="InterPro" id="IPR041489">
    <property type="entry name" value="PDZ_6"/>
</dbReference>
<keyword evidence="1" id="KW-1133">Transmembrane helix</keyword>
<dbReference type="PROSITE" id="PS50106">
    <property type="entry name" value="PDZ"/>
    <property type="match status" value="1"/>
</dbReference>
<name>A0ABV5WD88_9BACI</name>
<protein>
    <submittedName>
        <fullName evidence="3">PDZ domain-containing protein</fullName>
    </submittedName>
</protein>
<keyword evidence="4" id="KW-1185">Reference proteome</keyword>
<dbReference type="InterPro" id="IPR036034">
    <property type="entry name" value="PDZ_sf"/>
</dbReference>
<dbReference type="InterPro" id="IPR001478">
    <property type="entry name" value="PDZ"/>
</dbReference>
<organism evidence="3 4">
    <name type="scientific">Ectobacillus funiculus</name>
    <dbReference type="NCBI Taxonomy" id="137993"/>
    <lineage>
        <taxon>Bacteria</taxon>
        <taxon>Bacillati</taxon>
        <taxon>Bacillota</taxon>
        <taxon>Bacilli</taxon>
        <taxon>Bacillales</taxon>
        <taxon>Bacillaceae</taxon>
        <taxon>Ectobacillus</taxon>
    </lineage>
</organism>
<dbReference type="EMBL" id="JBHMAF010000034">
    <property type="protein sequence ID" value="MFB9758564.1"/>
    <property type="molecule type" value="Genomic_DNA"/>
</dbReference>
<dbReference type="SMART" id="SM00228">
    <property type="entry name" value="PDZ"/>
    <property type="match status" value="1"/>
</dbReference>
<feature type="transmembrane region" description="Helical" evidence="1">
    <location>
        <begin position="105"/>
        <end position="122"/>
    </location>
</feature>
<keyword evidence="1" id="KW-0812">Transmembrane</keyword>
<evidence type="ECO:0000256" key="1">
    <source>
        <dbReference type="SAM" id="Phobius"/>
    </source>
</evidence>
<feature type="transmembrane region" description="Helical" evidence="1">
    <location>
        <begin position="57"/>
        <end position="76"/>
    </location>
</feature>
<dbReference type="Gene3D" id="2.30.42.10">
    <property type="match status" value="1"/>
</dbReference>
<proteinExistence type="predicted"/>
<dbReference type="RefSeq" id="WP_379948858.1">
    <property type="nucleotide sequence ID" value="NZ_JBHMAF010000034.1"/>
</dbReference>
<feature type="transmembrane region" description="Helical" evidence="1">
    <location>
        <begin position="184"/>
        <end position="201"/>
    </location>
</feature>
<feature type="transmembrane region" description="Helical" evidence="1">
    <location>
        <begin position="142"/>
        <end position="163"/>
    </location>
</feature>